<dbReference type="Proteomes" id="UP000319613">
    <property type="component" value="Unassembled WGS sequence"/>
</dbReference>
<dbReference type="Pfam" id="PF00923">
    <property type="entry name" value="TAL_FSA"/>
    <property type="match status" value="1"/>
</dbReference>
<organism evidence="2 3">
    <name type="scientific">Candidatus Doudnabacteria bacterium Gr01-1014_77</name>
    <dbReference type="NCBI Taxonomy" id="2017133"/>
    <lineage>
        <taxon>Bacteria</taxon>
        <taxon>Candidatus Doudnaibacteriota</taxon>
    </lineage>
</organism>
<dbReference type="PANTHER" id="PTHR10683">
    <property type="entry name" value="TRANSALDOLASE"/>
    <property type="match status" value="1"/>
</dbReference>
<dbReference type="InterPro" id="IPR013785">
    <property type="entry name" value="Aldolase_TIM"/>
</dbReference>
<sequence>MLDQTNRPKTKILVDGGDPEETKRIKELIGFVDGQTTNPSLIAKNPEIQELIKSGHKLSKEEQNQEYKKIVQSISPLVGDAGVSIEVFADLNTTAEEMFAQGKEMYTWIPNAVIKYPCTKEGLKAAEMSVKEGMRINITLVFSQEQAAAVYSATKGATPGTVYLSPFIGRLDDKGEDGMSLIRNIKAMYAQGDSHVWVLAASIRNLEHLLYSFSLGVELATVPTKVLEEWASKNFPMPDSSYTYNPVQPLNLIVSKELDLNSDWQSFNIQHELTDAGILKFVSDYKATINQV</sequence>
<dbReference type="SUPFAM" id="SSF51569">
    <property type="entry name" value="Aldolase"/>
    <property type="match status" value="1"/>
</dbReference>
<comment type="caution">
    <text evidence="2">The sequence shown here is derived from an EMBL/GenBank/DDBJ whole genome shotgun (WGS) entry which is preliminary data.</text>
</comment>
<evidence type="ECO:0000313" key="2">
    <source>
        <dbReference type="EMBL" id="TSC66182.1"/>
    </source>
</evidence>
<keyword evidence="1" id="KW-0704">Schiff base</keyword>
<gene>
    <name evidence="2" type="ORF">G01um101477_177</name>
</gene>
<protein>
    <recommendedName>
        <fullName evidence="4">Transaldolase</fullName>
    </recommendedName>
</protein>
<evidence type="ECO:0008006" key="4">
    <source>
        <dbReference type="Google" id="ProtNLM"/>
    </source>
</evidence>
<proteinExistence type="predicted"/>
<dbReference type="InterPro" id="IPR001585">
    <property type="entry name" value="TAL/FSA"/>
</dbReference>
<accession>A0A554JCS4</accession>
<dbReference type="GO" id="GO:0005975">
    <property type="term" value="P:carbohydrate metabolic process"/>
    <property type="evidence" value="ECO:0007669"/>
    <property type="project" value="InterPro"/>
</dbReference>
<name>A0A554JCS4_9BACT</name>
<evidence type="ECO:0000256" key="1">
    <source>
        <dbReference type="ARBA" id="ARBA00023270"/>
    </source>
</evidence>
<dbReference type="AlphaFoldDB" id="A0A554JCS4"/>
<dbReference type="Gene3D" id="3.20.20.70">
    <property type="entry name" value="Aldolase class I"/>
    <property type="match status" value="1"/>
</dbReference>
<reference evidence="2 3" key="1">
    <citation type="submission" date="2017-07" db="EMBL/GenBank/DDBJ databases">
        <title>Mechanisms for carbon and nitrogen cycling indicate functional differentiation within the Candidate Phyla Radiation.</title>
        <authorList>
            <person name="Danczak R.E."/>
            <person name="Johnston M.D."/>
            <person name="Kenah C."/>
            <person name="Slattery M."/>
            <person name="Wrighton K.C."/>
            <person name="Wilkins M.J."/>
        </authorList>
    </citation>
    <scope>NUCLEOTIDE SEQUENCE [LARGE SCALE GENOMIC DNA]</scope>
    <source>
        <strain evidence="2">Gr01-1014_77</strain>
    </source>
</reference>
<evidence type="ECO:0000313" key="3">
    <source>
        <dbReference type="Proteomes" id="UP000319613"/>
    </source>
</evidence>
<dbReference type="PANTHER" id="PTHR10683:SF40">
    <property type="entry name" value="FRUCTOSE-6-PHOSPHATE ALDOLASE 1-RELATED"/>
    <property type="match status" value="1"/>
</dbReference>
<dbReference type="EMBL" id="VMFF01000012">
    <property type="protein sequence ID" value="TSC66182.1"/>
    <property type="molecule type" value="Genomic_DNA"/>
</dbReference>